<evidence type="ECO:0000259" key="3">
    <source>
        <dbReference type="Pfam" id="PF03033"/>
    </source>
</evidence>
<dbReference type="OrthoDB" id="9808936at2"/>
<dbReference type="CDD" id="cd03785">
    <property type="entry name" value="GT28_MurG"/>
    <property type="match status" value="1"/>
</dbReference>
<dbReference type="Proteomes" id="UP000006427">
    <property type="component" value="Unassembled WGS sequence"/>
</dbReference>
<dbReference type="Pfam" id="PF04101">
    <property type="entry name" value="Glyco_tran_28_C"/>
    <property type="match status" value="1"/>
</dbReference>
<dbReference type="Gene3D" id="3.40.50.2000">
    <property type="entry name" value="Glycogen Phosphorylase B"/>
    <property type="match status" value="2"/>
</dbReference>
<sequence length="355" mass="39083">MKIILVAGGTGGHITPAIAFGNSRREAGDQVYYVCGSRSMEKNIYENHNVSPFILPVEGSPLGIKTLRSVFERSWNMIKSIAIMYKKVNEINPDCLILFGGYISFPALVVSKFVKSPVFIHEQNVVAGKVSRIASRWKVPVATGWHKCKGVKGVFTGTPTRKFRKLSRGASLDELGLTDAVGEEDRVIVLLGGSLGSSSLIDLVSITSSMVEFVRCFFIVLGTDEDRVENKVAYLSNRWDMSPIYGVADMVICRAGGATLAEIGELGIPAVVVPWEKASDGHQYENALSFLEDKKSVRIWTPQMGIAELVKIIDELENDISRKPNTEYGELKELKNSTDDDNAVSALWRLILSHI</sequence>
<gene>
    <name evidence="5" type="ORF">Dpep_2127</name>
</gene>
<dbReference type="Pfam" id="PF03033">
    <property type="entry name" value="Glyco_transf_28"/>
    <property type="match status" value="1"/>
</dbReference>
<keyword evidence="1 5" id="KW-0328">Glycosyltransferase</keyword>
<accession>D2Z3A9</accession>
<evidence type="ECO:0000256" key="1">
    <source>
        <dbReference type="ARBA" id="ARBA00022676"/>
    </source>
</evidence>
<dbReference type="RefSeq" id="WP_005662016.1">
    <property type="nucleotide sequence ID" value="NZ_ABTR02000001.1"/>
</dbReference>
<dbReference type="GO" id="GO:0005975">
    <property type="term" value="P:carbohydrate metabolic process"/>
    <property type="evidence" value="ECO:0007669"/>
    <property type="project" value="InterPro"/>
</dbReference>
<dbReference type="PaxDb" id="469381-Dpep_2127"/>
<proteinExistence type="predicted"/>
<name>D2Z3A9_9BACT</name>
<dbReference type="GO" id="GO:0016758">
    <property type="term" value="F:hexosyltransferase activity"/>
    <property type="evidence" value="ECO:0007669"/>
    <property type="project" value="InterPro"/>
</dbReference>
<dbReference type="EC" id="2.4.1.227" evidence="5"/>
<dbReference type="AlphaFoldDB" id="D2Z3A9"/>
<dbReference type="PANTHER" id="PTHR21015:SF22">
    <property type="entry name" value="GLYCOSYLTRANSFERASE"/>
    <property type="match status" value="1"/>
</dbReference>
<keyword evidence="2 5" id="KW-0808">Transferase</keyword>
<evidence type="ECO:0000256" key="2">
    <source>
        <dbReference type="ARBA" id="ARBA00022679"/>
    </source>
</evidence>
<evidence type="ECO:0000313" key="6">
    <source>
        <dbReference type="Proteomes" id="UP000006427"/>
    </source>
</evidence>
<feature type="domain" description="Glycosyltransferase family 28 N-terminal" evidence="3">
    <location>
        <begin position="3"/>
        <end position="138"/>
    </location>
</feature>
<dbReference type="EMBL" id="ABTR02000001">
    <property type="protein sequence ID" value="EFC92149.1"/>
    <property type="molecule type" value="Genomic_DNA"/>
</dbReference>
<keyword evidence="6" id="KW-1185">Reference proteome</keyword>
<evidence type="ECO:0000259" key="4">
    <source>
        <dbReference type="Pfam" id="PF04101"/>
    </source>
</evidence>
<dbReference type="SUPFAM" id="SSF53756">
    <property type="entry name" value="UDP-Glycosyltransferase/glycogen phosphorylase"/>
    <property type="match status" value="1"/>
</dbReference>
<organism evidence="5 6">
    <name type="scientific">Dethiosulfovibrio peptidovorans DSM 11002</name>
    <dbReference type="NCBI Taxonomy" id="469381"/>
    <lineage>
        <taxon>Bacteria</taxon>
        <taxon>Thermotogati</taxon>
        <taxon>Synergistota</taxon>
        <taxon>Synergistia</taxon>
        <taxon>Synergistales</taxon>
        <taxon>Dethiosulfovibrionaceae</taxon>
        <taxon>Dethiosulfovibrio</taxon>
    </lineage>
</organism>
<reference evidence="5 6" key="1">
    <citation type="journal article" date="2010" name="Stand. Genomic Sci.">
        <title>Permanent draft genome sequence of Dethiosulfovibrio peptidovorans type strain (SEBR 4207).</title>
        <authorList>
            <person name="Labutti K."/>
            <person name="Mayilraj S."/>
            <person name="Clum A."/>
            <person name="Lucas S."/>
            <person name="Glavina Del Rio T."/>
            <person name="Nolan M."/>
            <person name="Tice H."/>
            <person name="Cheng J.F."/>
            <person name="Pitluck S."/>
            <person name="Liolios K."/>
            <person name="Ivanova N."/>
            <person name="Mavromatis K."/>
            <person name="Mikhailova N."/>
            <person name="Pati A."/>
            <person name="Goodwin L."/>
            <person name="Chen A."/>
            <person name="Palaniappan K."/>
            <person name="Land M."/>
            <person name="Hauser L."/>
            <person name="Chang Y.J."/>
            <person name="Jeffries C.D."/>
            <person name="Rohde M."/>
            <person name="Spring S."/>
            <person name="Goker M."/>
            <person name="Woyke T."/>
            <person name="Bristow J."/>
            <person name="Eisen J.A."/>
            <person name="Markowitz V."/>
            <person name="Hugenholtz P."/>
            <person name="Kyrpides N.C."/>
            <person name="Klenk H.P."/>
            <person name="Lapidus A."/>
        </authorList>
    </citation>
    <scope>NUCLEOTIDE SEQUENCE [LARGE SCALE GENOMIC DNA]</scope>
    <source>
        <strain evidence="5 6">DSM 11002</strain>
    </source>
</reference>
<dbReference type="InterPro" id="IPR007235">
    <property type="entry name" value="Glyco_trans_28_C"/>
</dbReference>
<feature type="domain" description="Glycosyl transferase family 28 C-terminal" evidence="4">
    <location>
        <begin position="187"/>
        <end position="322"/>
    </location>
</feature>
<dbReference type="eggNOG" id="COG0707">
    <property type="taxonomic scope" value="Bacteria"/>
</dbReference>
<comment type="caution">
    <text evidence="5">The sequence shown here is derived from an EMBL/GenBank/DDBJ whole genome shotgun (WGS) entry which is preliminary data.</text>
</comment>
<dbReference type="STRING" id="469381.Dpep_2127"/>
<dbReference type="PANTHER" id="PTHR21015">
    <property type="entry name" value="UDP-N-ACETYLGLUCOSAMINE--N-ACETYLMURAMYL-(PENTAPEPTIDE) PYROPHOSPHORYL-UNDECAPRENOL N-ACETYLGLUCOSAMINE TRANSFERASE 1"/>
    <property type="match status" value="1"/>
</dbReference>
<dbReference type="InterPro" id="IPR004276">
    <property type="entry name" value="GlycoTrans_28_N"/>
</dbReference>
<dbReference type="GO" id="GO:1901137">
    <property type="term" value="P:carbohydrate derivative biosynthetic process"/>
    <property type="evidence" value="ECO:0007669"/>
    <property type="project" value="UniProtKB-ARBA"/>
</dbReference>
<evidence type="ECO:0000313" key="5">
    <source>
        <dbReference type="EMBL" id="EFC92149.1"/>
    </source>
</evidence>
<protein>
    <submittedName>
        <fullName evidence="5">Undecaprenyldiphospho-muramoylpentapeptidebeta-N -acetylglucosaminyltransferase</fullName>
        <ecNumber evidence="5">2.4.1.227</ecNumber>
    </submittedName>
</protein>